<proteinExistence type="predicted"/>
<evidence type="ECO:0000313" key="1">
    <source>
        <dbReference type="EMBL" id="SVA06912.1"/>
    </source>
</evidence>
<protein>
    <submittedName>
        <fullName evidence="1">Uncharacterized protein</fullName>
    </submittedName>
</protein>
<dbReference type="EMBL" id="UINC01003505">
    <property type="protein sequence ID" value="SVA06912.1"/>
    <property type="molecule type" value="Genomic_DNA"/>
</dbReference>
<dbReference type="AlphaFoldDB" id="A0A381SSC0"/>
<gene>
    <name evidence="1" type="ORF">METZ01_LOCUS59766</name>
</gene>
<sequence length="342" mass="38424">MSHRQFAAVQTAVVLLLAPSFATAQAAPSSLKTEWGAPDLRGVWNNSTLTPFQRPQTLGDQEFLTEEEAAAVEQRTADRNRELANRSALRTIADPDGSVDRGVDGAPGSYNNFWMERGTTVVSTKRTSVIVDPPDGRLPPVTPATRAWLDSAEARYLADVRGGNLPTETYEQLDLGDRCIWYRGVPSFPTAYNNNYQIFQTPDTVAIVQEHIHDVRFIPIDGRSHIPESVRQYAGDSRGRWEGDTLIVETTHFNEHAFIRNFNTNLSQALHVIERFRREDENTIDYEFTVTDPNTWTRPWSGSLPLSSSDGPMFEYACHEGNYGLTNMLAGSRMEERAQDTR</sequence>
<organism evidence="1">
    <name type="scientific">marine metagenome</name>
    <dbReference type="NCBI Taxonomy" id="408172"/>
    <lineage>
        <taxon>unclassified sequences</taxon>
        <taxon>metagenomes</taxon>
        <taxon>ecological metagenomes</taxon>
    </lineage>
</organism>
<reference evidence="1" key="1">
    <citation type="submission" date="2018-05" db="EMBL/GenBank/DDBJ databases">
        <authorList>
            <person name="Lanie J.A."/>
            <person name="Ng W.-L."/>
            <person name="Kazmierczak K.M."/>
            <person name="Andrzejewski T.M."/>
            <person name="Davidsen T.M."/>
            <person name="Wayne K.J."/>
            <person name="Tettelin H."/>
            <person name="Glass J.I."/>
            <person name="Rusch D."/>
            <person name="Podicherti R."/>
            <person name="Tsui H.-C.T."/>
            <person name="Winkler M.E."/>
        </authorList>
    </citation>
    <scope>NUCLEOTIDE SEQUENCE</scope>
</reference>
<accession>A0A381SSC0</accession>
<name>A0A381SSC0_9ZZZZ</name>